<keyword evidence="6" id="KW-0675">Receptor</keyword>
<dbReference type="Pfam" id="PF00001">
    <property type="entry name" value="7tm_1"/>
    <property type="match status" value="1"/>
</dbReference>
<dbReference type="PANTHER" id="PTHR45695:SF9">
    <property type="entry name" value="LEUCOKININ RECEPTOR"/>
    <property type="match status" value="1"/>
</dbReference>
<gene>
    <name evidence="10" type="ORF">BV898_14717</name>
</gene>
<comment type="subcellular location">
    <subcellularLocation>
        <location evidence="1">Membrane</location>
        <topology evidence="1">Multi-pass membrane protein</topology>
    </subcellularLocation>
</comment>
<protein>
    <recommendedName>
        <fullName evidence="9">G-protein coupled receptors family 1 profile domain-containing protein</fullName>
    </recommendedName>
</protein>
<name>A0A9X6N9A3_HYPEX</name>
<evidence type="ECO:0000256" key="4">
    <source>
        <dbReference type="ARBA" id="ARBA00023040"/>
    </source>
</evidence>
<dbReference type="EMBL" id="MTYJ01000185">
    <property type="protein sequence ID" value="OWA50192.1"/>
    <property type="molecule type" value="Genomic_DNA"/>
</dbReference>
<dbReference type="InterPro" id="IPR017452">
    <property type="entry name" value="GPCR_Rhodpsn_7TM"/>
</dbReference>
<proteinExistence type="predicted"/>
<keyword evidence="3 8" id="KW-1133">Transmembrane helix</keyword>
<evidence type="ECO:0000313" key="11">
    <source>
        <dbReference type="Proteomes" id="UP000192578"/>
    </source>
</evidence>
<dbReference type="Gene3D" id="1.20.1070.10">
    <property type="entry name" value="Rhodopsin 7-helix transmembrane proteins"/>
    <property type="match status" value="1"/>
</dbReference>
<dbReference type="OrthoDB" id="9444602at2759"/>
<feature type="transmembrane region" description="Helical" evidence="8">
    <location>
        <begin position="146"/>
        <end position="168"/>
    </location>
</feature>
<organism evidence="10 11">
    <name type="scientific">Hypsibius exemplaris</name>
    <name type="common">Freshwater tardigrade</name>
    <dbReference type="NCBI Taxonomy" id="2072580"/>
    <lineage>
        <taxon>Eukaryota</taxon>
        <taxon>Metazoa</taxon>
        <taxon>Ecdysozoa</taxon>
        <taxon>Tardigrada</taxon>
        <taxon>Eutardigrada</taxon>
        <taxon>Parachela</taxon>
        <taxon>Hypsibioidea</taxon>
        <taxon>Hypsibiidae</taxon>
        <taxon>Hypsibius</taxon>
    </lineage>
</organism>
<dbReference type="PROSITE" id="PS50262">
    <property type="entry name" value="G_PROTEIN_RECEP_F1_2"/>
    <property type="match status" value="1"/>
</dbReference>
<feature type="transmembrane region" description="Helical" evidence="8">
    <location>
        <begin position="27"/>
        <end position="52"/>
    </location>
</feature>
<sequence>MKFEMWIFNVSTITENSTVPHAENYVLLAWLTTILSVNFFGTIFNVLLLFVMAFHPPLRRSSSYALIVHCILIDLYITAVSVPMSTVPTFLGPTYQLPEYYCLFKVMFVYASYAASINASCLLAIQRLIAAVSPKYTEILSRKPALFFMLLIPWCVAIFVDIIPAFGFGVRLAHVNSWVAGSCIYVSSSDRPYGLIVYAVVAYFLPTVVMTVSYVLVLVKTRRALRRKRSSRLLQRRLEISRTLCLSCVWHCLTIYPGTIINNLSAEKYVANVALQLSVRWFANSFSAINPVFFLASSKLFQDGIKHVLGCRPGMKAQQETLDQVLLKKGDLRSIGK</sequence>
<dbReference type="PRINTS" id="PR00237">
    <property type="entry name" value="GPCRRHODOPSN"/>
</dbReference>
<keyword evidence="5 8" id="KW-0472">Membrane</keyword>
<comment type="caution">
    <text evidence="10">The sequence shown here is derived from an EMBL/GenBank/DDBJ whole genome shotgun (WGS) entry which is preliminary data.</text>
</comment>
<feature type="transmembrane region" description="Helical" evidence="8">
    <location>
        <begin position="64"/>
        <end position="84"/>
    </location>
</feature>
<evidence type="ECO:0000259" key="9">
    <source>
        <dbReference type="PROSITE" id="PS50262"/>
    </source>
</evidence>
<evidence type="ECO:0000256" key="3">
    <source>
        <dbReference type="ARBA" id="ARBA00022989"/>
    </source>
</evidence>
<keyword evidence="2 8" id="KW-0812">Transmembrane</keyword>
<dbReference type="AlphaFoldDB" id="A0A9X6N9A3"/>
<accession>A0A9X6N9A3</accession>
<feature type="transmembrane region" description="Helical" evidence="8">
    <location>
        <begin position="195"/>
        <end position="219"/>
    </location>
</feature>
<evidence type="ECO:0000256" key="8">
    <source>
        <dbReference type="SAM" id="Phobius"/>
    </source>
</evidence>
<evidence type="ECO:0000256" key="5">
    <source>
        <dbReference type="ARBA" id="ARBA00023136"/>
    </source>
</evidence>
<dbReference type="SUPFAM" id="SSF81321">
    <property type="entry name" value="Family A G protein-coupled receptor-like"/>
    <property type="match status" value="1"/>
</dbReference>
<evidence type="ECO:0000313" key="10">
    <source>
        <dbReference type="EMBL" id="OWA50192.1"/>
    </source>
</evidence>
<reference evidence="11" key="1">
    <citation type="submission" date="2017-01" db="EMBL/GenBank/DDBJ databases">
        <title>Comparative genomics of anhydrobiosis in the tardigrade Hypsibius dujardini.</title>
        <authorList>
            <person name="Yoshida Y."/>
            <person name="Koutsovoulos G."/>
            <person name="Laetsch D."/>
            <person name="Stevens L."/>
            <person name="Kumar S."/>
            <person name="Horikawa D."/>
            <person name="Ishino K."/>
            <person name="Komine S."/>
            <person name="Tomita M."/>
            <person name="Blaxter M."/>
            <person name="Arakawa K."/>
        </authorList>
    </citation>
    <scope>NUCLEOTIDE SEQUENCE [LARGE SCALE GENOMIC DNA]</scope>
    <source>
        <strain evidence="11">Z151</strain>
    </source>
</reference>
<keyword evidence="4" id="KW-0297">G-protein coupled receptor</keyword>
<feature type="domain" description="G-protein coupled receptors family 1 profile" evidence="9">
    <location>
        <begin position="44"/>
        <end position="294"/>
    </location>
</feature>
<dbReference type="InterPro" id="IPR000276">
    <property type="entry name" value="GPCR_Rhodpsn"/>
</dbReference>
<dbReference type="Proteomes" id="UP000192578">
    <property type="component" value="Unassembled WGS sequence"/>
</dbReference>
<feature type="transmembrane region" description="Helical" evidence="8">
    <location>
        <begin position="104"/>
        <end position="125"/>
    </location>
</feature>
<dbReference type="GO" id="GO:0005886">
    <property type="term" value="C:plasma membrane"/>
    <property type="evidence" value="ECO:0007669"/>
    <property type="project" value="TreeGrafter"/>
</dbReference>
<evidence type="ECO:0000256" key="1">
    <source>
        <dbReference type="ARBA" id="ARBA00004141"/>
    </source>
</evidence>
<evidence type="ECO:0000256" key="2">
    <source>
        <dbReference type="ARBA" id="ARBA00022692"/>
    </source>
</evidence>
<evidence type="ECO:0000256" key="7">
    <source>
        <dbReference type="ARBA" id="ARBA00023224"/>
    </source>
</evidence>
<dbReference type="CDD" id="cd00637">
    <property type="entry name" value="7tm_classA_rhodopsin-like"/>
    <property type="match status" value="1"/>
</dbReference>
<dbReference type="PANTHER" id="PTHR45695">
    <property type="entry name" value="LEUCOKININ RECEPTOR-RELATED"/>
    <property type="match status" value="1"/>
</dbReference>
<keyword evidence="11" id="KW-1185">Reference proteome</keyword>
<dbReference type="GO" id="GO:0004930">
    <property type="term" value="F:G protein-coupled receptor activity"/>
    <property type="evidence" value="ECO:0007669"/>
    <property type="project" value="UniProtKB-KW"/>
</dbReference>
<evidence type="ECO:0000256" key="6">
    <source>
        <dbReference type="ARBA" id="ARBA00023170"/>
    </source>
</evidence>
<keyword evidence="7" id="KW-0807">Transducer</keyword>